<accession>A0A2C9UK50</accession>
<reference evidence="4" key="1">
    <citation type="journal article" date="2016" name="Nat. Biotechnol.">
        <title>Sequencing wild and cultivated cassava and related species reveals extensive interspecific hybridization and genetic diversity.</title>
        <authorList>
            <person name="Bredeson J.V."/>
            <person name="Lyons J.B."/>
            <person name="Prochnik S.E."/>
            <person name="Wu G.A."/>
            <person name="Ha C.M."/>
            <person name="Edsinger-Gonzales E."/>
            <person name="Grimwood J."/>
            <person name="Schmutz J."/>
            <person name="Rabbi I.Y."/>
            <person name="Egesi C."/>
            <person name="Nauluvula P."/>
            <person name="Lebot V."/>
            <person name="Ndunguru J."/>
            <person name="Mkamilo G."/>
            <person name="Bart R.S."/>
            <person name="Setter T.L."/>
            <person name="Gleadow R.M."/>
            <person name="Kulakow P."/>
            <person name="Ferguson M.E."/>
            <person name="Rounsley S."/>
            <person name="Rokhsar D.S."/>
        </authorList>
    </citation>
    <scope>NUCLEOTIDE SEQUENCE [LARGE SCALE GENOMIC DNA]</scope>
    <source>
        <strain evidence="4">cv. AM560-2</strain>
    </source>
</reference>
<dbReference type="OMA" id="SHAKKME"/>
<feature type="compositionally biased region" description="Basic and acidic residues" evidence="1">
    <location>
        <begin position="83"/>
        <end position="98"/>
    </location>
</feature>
<dbReference type="Gramene" id="Manes.14G090400.1.v8.1">
    <property type="protein sequence ID" value="Manes.14G090400.1.v8.1.CDS"/>
    <property type="gene ID" value="Manes.14G090400.v8.1"/>
</dbReference>
<dbReference type="OrthoDB" id="894015at2759"/>
<dbReference type="EMBL" id="CM004400">
    <property type="protein sequence ID" value="OAY31180.1"/>
    <property type="molecule type" value="Genomic_DNA"/>
</dbReference>
<evidence type="ECO:0000256" key="1">
    <source>
        <dbReference type="SAM" id="MobiDB-lite"/>
    </source>
</evidence>
<feature type="signal peptide" evidence="2">
    <location>
        <begin position="1"/>
        <end position="29"/>
    </location>
</feature>
<evidence type="ECO:0000256" key="2">
    <source>
        <dbReference type="SAM" id="SignalP"/>
    </source>
</evidence>
<sequence>MSHAKKMELLLIFPALSICLSVLLTSCGGVQIQEQAMVSKVDEVQFDLPAAALPRKLRVVLDEKATLVNDHGGQGSTSSSNLQREDISGRAYKKEENAMKGSRGTRQEWVEGRDTWQYFTMDYSHVRRRRPIHNKAVPVGP</sequence>
<name>A0A2C9UK50_MANES</name>
<comment type="caution">
    <text evidence="3">The sequence shown here is derived from an EMBL/GenBank/DDBJ whole genome shotgun (WGS) entry which is preliminary data.</text>
</comment>
<evidence type="ECO:0000313" key="4">
    <source>
        <dbReference type="Proteomes" id="UP000091857"/>
    </source>
</evidence>
<dbReference type="AlphaFoldDB" id="A0A2C9UK50"/>
<proteinExistence type="predicted"/>
<gene>
    <name evidence="3" type="ORF">MANES_14G090400v8</name>
</gene>
<protein>
    <recommendedName>
        <fullName evidence="5">Root meristem growth factor 8</fullName>
    </recommendedName>
</protein>
<dbReference type="Proteomes" id="UP000091857">
    <property type="component" value="Chromosome 14"/>
</dbReference>
<keyword evidence="4" id="KW-1185">Reference proteome</keyword>
<evidence type="ECO:0000313" key="3">
    <source>
        <dbReference type="EMBL" id="OAY31180.1"/>
    </source>
</evidence>
<dbReference type="PROSITE" id="PS51257">
    <property type="entry name" value="PROKAR_LIPOPROTEIN"/>
    <property type="match status" value="1"/>
</dbReference>
<keyword evidence="2" id="KW-0732">Signal</keyword>
<feature type="chain" id="PRO_5012271274" description="Root meristem growth factor 8" evidence="2">
    <location>
        <begin position="30"/>
        <end position="141"/>
    </location>
</feature>
<feature type="region of interest" description="Disordered" evidence="1">
    <location>
        <begin position="68"/>
        <end position="106"/>
    </location>
</feature>
<evidence type="ECO:0008006" key="5">
    <source>
        <dbReference type="Google" id="ProtNLM"/>
    </source>
</evidence>
<organism evidence="3 4">
    <name type="scientific">Manihot esculenta</name>
    <name type="common">Cassava</name>
    <name type="synonym">Jatropha manihot</name>
    <dbReference type="NCBI Taxonomy" id="3983"/>
    <lineage>
        <taxon>Eukaryota</taxon>
        <taxon>Viridiplantae</taxon>
        <taxon>Streptophyta</taxon>
        <taxon>Embryophyta</taxon>
        <taxon>Tracheophyta</taxon>
        <taxon>Spermatophyta</taxon>
        <taxon>Magnoliopsida</taxon>
        <taxon>eudicotyledons</taxon>
        <taxon>Gunneridae</taxon>
        <taxon>Pentapetalae</taxon>
        <taxon>rosids</taxon>
        <taxon>fabids</taxon>
        <taxon>Malpighiales</taxon>
        <taxon>Euphorbiaceae</taxon>
        <taxon>Crotonoideae</taxon>
        <taxon>Manihoteae</taxon>
        <taxon>Manihot</taxon>
    </lineage>
</organism>